<keyword evidence="3" id="KW-1185">Reference proteome</keyword>
<dbReference type="VEuPathDB" id="VectorBase:GBRI032071"/>
<evidence type="ECO:0000313" key="2">
    <source>
        <dbReference type="EnsemblMetazoa" id="GBRI032071-PA"/>
    </source>
</evidence>
<dbReference type="AlphaFoldDB" id="A0A1A9WU40"/>
<accession>A0A1A9WU40</accession>
<name>A0A1A9WU40_9MUSC</name>
<keyword evidence="1" id="KW-0812">Transmembrane</keyword>
<dbReference type="EnsemblMetazoa" id="GBRI032071-RA">
    <property type="protein sequence ID" value="GBRI032071-PA"/>
    <property type="gene ID" value="GBRI032071"/>
</dbReference>
<dbReference type="Proteomes" id="UP000091820">
    <property type="component" value="Unassembled WGS sequence"/>
</dbReference>
<reference evidence="2" key="2">
    <citation type="submission" date="2020-05" db="UniProtKB">
        <authorList>
            <consortium name="EnsemblMetazoa"/>
        </authorList>
    </citation>
    <scope>IDENTIFICATION</scope>
    <source>
        <strain evidence="2">IAEA</strain>
    </source>
</reference>
<feature type="transmembrane region" description="Helical" evidence="1">
    <location>
        <begin position="64"/>
        <end position="83"/>
    </location>
</feature>
<protein>
    <submittedName>
        <fullName evidence="2">Uncharacterized protein</fullName>
    </submittedName>
</protein>
<keyword evidence="1" id="KW-1133">Transmembrane helix</keyword>
<reference evidence="3" key="1">
    <citation type="submission" date="2014-03" db="EMBL/GenBank/DDBJ databases">
        <authorList>
            <person name="Aksoy S."/>
            <person name="Warren W."/>
            <person name="Wilson R.K."/>
        </authorList>
    </citation>
    <scope>NUCLEOTIDE SEQUENCE [LARGE SCALE GENOMIC DNA]</scope>
    <source>
        <strain evidence="3">IAEA</strain>
    </source>
</reference>
<evidence type="ECO:0000256" key="1">
    <source>
        <dbReference type="SAM" id="Phobius"/>
    </source>
</evidence>
<evidence type="ECO:0000313" key="3">
    <source>
        <dbReference type="Proteomes" id="UP000091820"/>
    </source>
</evidence>
<proteinExistence type="predicted"/>
<keyword evidence="1" id="KW-0472">Membrane</keyword>
<organism evidence="2 3">
    <name type="scientific">Glossina brevipalpis</name>
    <dbReference type="NCBI Taxonomy" id="37001"/>
    <lineage>
        <taxon>Eukaryota</taxon>
        <taxon>Metazoa</taxon>
        <taxon>Ecdysozoa</taxon>
        <taxon>Arthropoda</taxon>
        <taxon>Hexapoda</taxon>
        <taxon>Insecta</taxon>
        <taxon>Pterygota</taxon>
        <taxon>Neoptera</taxon>
        <taxon>Endopterygota</taxon>
        <taxon>Diptera</taxon>
        <taxon>Brachycera</taxon>
        <taxon>Muscomorpha</taxon>
        <taxon>Hippoboscoidea</taxon>
        <taxon>Glossinidae</taxon>
        <taxon>Glossina</taxon>
    </lineage>
</organism>
<sequence>MSSTHKQRGREHVNNWILSVIEMLENNNCGDIEINSIEEETFEYIRSVDFLTHYLTNTDDDYDYMYGWISGVALHYLCLLKYLQYRFFGNFSKPIPMSKPENVTCLIQKKKKNLRMKGFNRRAEVHVPCKALNKNVLEVNINDDPRYAVFAPTLPFTSSLVEAFITAILALIVKAISASKRQDRTGSTPLAIYLVTAIEFRN</sequence>